<keyword evidence="3" id="KW-1185">Reference proteome</keyword>
<dbReference type="AlphaFoldDB" id="A0A3B0AB63"/>
<reference evidence="2 3" key="1">
    <citation type="journal article" date="2015" name="Int. J. Syst. Evol. Microbiol.">
        <title>Micromonospora costi sp. nov., isolated from a leaf of Costus speciosus.</title>
        <authorList>
            <person name="Thawai C."/>
        </authorList>
    </citation>
    <scope>NUCLEOTIDE SEQUENCE [LARGE SCALE GENOMIC DNA]</scope>
    <source>
        <strain evidence="2 3">CS1-12</strain>
    </source>
</reference>
<dbReference type="EMBL" id="RBAN01000001">
    <property type="protein sequence ID" value="RKN57664.1"/>
    <property type="molecule type" value="Genomic_DNA"/>
</dbReference>
<proteinExistence type="predicted"/>
<evidence type="ECO:0000313" key="3">
    <source>
        <dbReference type="Proteomes" id="UP000279968"/>
    </source>
</evidence>
<protein>
    <submittedName>
        <fullName evidence="2">Uncharacterized protein</fullName>
    </submittedName>
</protein>
<name>A0A3B0AB63_9ACTN</name>
<dbReference type="RefSeq" id="WP_120777854.1">
    <property type="nucleotide sequence ID" value="NZ_JBHLUP010000009.1"/>
</dbReference>
<evidence type="ECO:0000313" key="2">
    <source>
        <dbReference type="EMBL" id="RKN57664.1"/>
    </source>
</evidence>
<dbReference type="Proteomes" id="UP000279968">
    <property type="component" value="Unassembled WGS sequence"/>
</dbReference>
<dbReference type="OrthoDB" id="3390616at2"/>
<sequence>MRVLDRLTAVVALAVVLAGLGAPVRAEGPEPSALVTSAHRSIIHAAPSVPPPAPDGRPVAAPCTTADRFAAPSSGDRQAAVAHLVPAAPSVVRADLCGGIRGDQRVCVVASDGPDDLVRAAPAGIGGTPDTAVTLTHYRQPAVPLPPRGTLPARAPPTRA</sequence>
<evidence type="ECO:0000256" key="1">
    <source>
        <dbReference type="SAM" id="MobiDB-lite"/>
    </source>
</evidence>
<accession>A0A3B0AB63</accession>
<comment type="caution">
    <text evidence="2">The sequence shown here is derived from an EMBL/GenBank/DDBJ whole genome shotgun (WGS) entry which is preliminary data.</text>
</comment>
<feature type="region of interest" description="Disordered" evidence="1">
    <location>
        <begin position="141"/>
        <end position="160"/>
    </location>
</feature>
<gene>
    <name evidence="2" type="ORF">D7193_03155</name>
</gene>
<organism evidence="2 3">
    <name type="scientific">Micromonospora costi</name>
    <dbReference type="NCBI Taxonomy" id="1530042"/>
    <lineage>
        <taxon>Bacteria</taxon>
        <taxon>Bacillati</taxon>
        <taxon>Actinomycetota</taxon>
        <taxon>Actinomycetes</taxon>
        <taxon>Micromonosporales</taxon>
        <taxon>Micromonosporaceae</taxon>
        <taxon>Micromonospora</taxon>
    </lineage>
</organism>